<proteinExistence type="predicted"/>
<accession>A0A7W8G871</accession>
<dbReference type="EMBL" id="JACHFQ010000003">
    <property type="protein sequence ID" value="MBB5225673.1"/>
    <property type="molecule type" value="Genomic_DNA"/>
</dbReference>
<protein>
    <submittedName>
        <fullName evidence="1">Adenylate kinase family enzyme</fullName>
    </submittedName>
</protein>
<gene>
    <name evidence="1" type="ORF">HNP76_001030</name>
</gene>
<comment type="caution">
    <text evidence="1">The sequence shown here is derived from an EMBL/GenBank/DDBJ whole genome shotgun (WGS) entry which is preliminary data.</text>
</comment>
<evidence type="ECO:0000313" key="2">
    <source>
        <dbReference type="Proteomes" id="UP000518887"/>
    </source>
</evidence>
<name>A0A7W8G871_9SPIR</name>
<reference evidence="1 2" key="1">
    <citation type="submission" date="2020-08" db="EMBL/GenBank/DDBJ databases">
        <title>Genomic Encyclopedia of Type Strains, Phase IV (KMG-IV): sequencing the most valuable type-strain genomes for metagenomic binning, comparative biology and taxonomic classification.</title>
        <authorList>
            <person name="Goeker M."/>
        </authorList>
    </citation>
    <scope>NUCLEOTIDE SEQUENCE [LARGE SCALE GENOMIC DNA]</scope>
    <source>
        <strain evidence="1 2">DSM 103462</strain>
    </source>
</reference>
<dbReference type="GO" id="GO:0016301">
    <property type="term" value="F:kinase activity"/>
    <property type="evidence" value="ECO:0007669"/>
    <property type="project" value="UniProtKB-KW"/>
</dbReference>
<keyword evidence="1" id="KW-0808">Transferase</keyword>
<keyword evidence="2" id="KW-1185">Reference proteome</keyword>
<evidence type="ECO:0000313" key="1">
    <source>
        <dbReference type="EMBL" id="MBB5225673.1"/>
    </source>
</evidence>
<dbReference type="Proteomes" id="UP000518887">
    <property type="component" value="Unassembled WGS sequence"/>
</dbReference>
<dbReference type="SUPFAM" id="SSF52540">
    <property type="entry name" value="P-loop containing nucleoside triphosphate hydrolases"/>
    <property type="match status" value="1"/>
</dbReference>
<keyword evidence="1" id="KW-0418">Kinase</keyword>
<dbReference type="RefSeq" id="WP_184658190.1">
    <property type="nucleotide sequence ID" value="NZ_CP031518.1"/>
</dbReference>
<dbReference type="AlphaFoldDB" id="A0A7W8G871"/>
<dbReference type="InterPro" id="IPR027417">
    <property type="entry name" value="P-loop_NTPase"/>
</dbReference>
<dbReference type="Gene3D" id="3.40.50.300">
    <property type="entry name" value="P-loop containing nucleotide triphosphate hydrolases"/>
    <property type="match status" value="1"/>
</dbReference>
<organism evidence="1 2">
    <name type="scientific">Treponema ruminis</name>
    <dbReference type="NCBI Taxonomy" id="744515"/>
    <lineage>
        <taxon>Bacteria</taxon>
        <taxon>Pseudomonadati</taxon>
        <taxon>Spirochaetota</taxon>
        <taxon>Spirochaetia</taxon>
        <taxon>Spirochaetales</taxon>
        <taxon>Treponemataceae</taxon>
        <taxon>Treponema</taxon>
    </lineage>
</organism>
<sequence>MNLESLKEFFGLEKRGTTVFAFYGPSGTGKSFRAKLVAQQYGIKTIIDDGLLIHADDILAGKSAKLEKNYMGAVRTALFDDKGHRDSVARAIQKNRIKKILILGTSEKMVNKIAVRLQLPLPEKYIKIEEIATPEQMEEAKRSRQIEGKHVIPVRAYEVKNQSYSKIFYDSIRVSTAKNKFFASLLGKFLGKAESSPSQNTKLFEKSLVRPAFSQQERKEISHAVLAQMTMSFIGEFNEHVRIKKLTVKNEKSGYTFVMTVDVPLGRELTQISEQLKSFVISMIEKKLKLRIEDVYIVVDKLILPKTA</sequence>